<evidence type="ECO:0000313" key="3">
    <source>
        <dbReference type="Proteomes" id="UP000604046"/>
    </source>
</evidence>
<sequence length="677" mass="73887">MDAQRLLVEQQVQEMSGPLRELEALWEEGARRTERLQTLKTSEETSRQAVAELSAKRAALQEATGKLQEELRELAAKELPQVAKRQREAVLQVQRAQSAQADARSRWQSEVKMCQSALQAEEKQLARLLARKESAAIAAREGQQACSVLAKSLADVRLEHGRLLGWQQVLDEGGFRYFADSAKEQPEGDLPIGPGSKATAFASREASGEALKLQTDRPFGFALDLSPAAGRYQHICYFDAESAQELSPWMEAIQGWIAAAAWQAGDVVCVTSSFMSDSEIQIQLEAGLTGILVKVDEHEDAFVEFALHDARQWVFQKNRHKLRRVADSDAKDVFLDIVPQNDLIMHWALRVVGKKAARCYEFEADGVCMGKRTALDKGLPIKSQKLAGRTSKTHREITAWCTDFGAEHSYDAAGNNLFGGKNCQDFAVELCRYMEIDTEQLPFRQAEQVKTVLGAGAFVAADAALGTGLLAAGTGLVAGALDFGVAAAGAAAGAAMSPGVLAAAAAVGVGYASGVITPESIPGFGFETQQAPEPGKDAFRESWLRRKYTAEDASICLWVEVDGQESGLQLDIQRLKGEVCTTEANLRKVRAEEAASIEAGRLRTVLLSTEMTAHQVCSERLARLSRNMEDRTELLSRQYYLKGHRRIRVAGLGVGGEMLPKSLLNASSCQQLRSRAF</sequence>
<accession>A0A812Q5Z1</accession>
<evidence type="ECO:0000313" key="2">
    <source>
        <dbReference type="EMBL" id="CAE7365766.1"/>
    </source>
</evidence>
<evidence type="ECO:0000256" key="1">
    <source>
        <dbReference type="SAM" id="Coils"/>
    </source>
</evidence>
<evidence type="ECO:0008006" key="4">
    <source>
        <dbReference type="Google" id="ProtNLM"/>
    </source>
</evidence>
<feature type="coiled-coil region" evidence="1">
    <location>
        <begin position="50"/>
        <end position="77"/>
    </location>
</feature>
<dbReference type="Gene3D" id="2.30.29.30">
    <property type="entry name" value="Pleckstrin-homology domain (PH domain)/Phosphotyrosine-binding domain (PTB)"/>
    <property type="match status" value="1"/>
</dbReference>
<keyword evidence="1" id="KW-0175">Coiled coil</keyword>
<reference evidence="2" key="1">
    <citation type="submission" date="2021-02" db="EMBL/GenBank/DDBJ databases">
        <authorList>
            <person name="Dougan E. K."/>
            <person name="Rhodes N."/>
            <person name="Thang M."/>
            <person name="Chan C."/>
        </authorList>
    </citation>
    <scope>NUCLEOTIDE SEQUENCE</scope>
</reference>
<dbReference type="InterPro" id="IPR011993">
    <property type="entry name" value="PH-like_dom_sf"/>
</dbReference>
<feature type="coiled-coil region" evidence="1">
    <location>
        <begin position="111"/>
        <end position="138"/>
    </location>
</feature>
<dbReference type="Proteomes" id="UP000604046">
    <property type="component" value="Unassembled WGS sequence"/>
</dbReference>
<dbReference type="AlphaFoldDB" id="A0A812Q5Z1"/>
<dbReference type="EMBL" id="CAJNDS010002191">
    <property type="protein sequence ID" value="CAE7365766.1"/>
    <property type="molecule type" value="Genomic_DNA"/>
</dbReference>
<keyword evidence="3" id="KW-1185">Reference proteome</keyword>
<proteinExistence type="predicted"/>
<protein>
    <recommendedName>
        <fullName evidence="4">PH domain-containing protein</fullName>
    </recommendedName>
</protein>
<gene>
    <name evidence="2" type="ORF">SNAT2548_LOCUS19838</name>
</gene>
<name>A0A812Q5Z1_9DINO</name>
<comment type="caution">
    <text evidence="2">The sequence shown here is derived from an EMBL/GenBank/DDBJ whole genome shotgun (WGS) entry which is preliminary data.</text>
</comment>
<organism evidence="2 3">
    <name type="scientific">Symbiodinium natans</name>
    <dbReference type="NCBI Taxonomy" id="878477"/>
    <lineage>
        <taxon>Eukaryota</taxon>
        <taxon>Sar</taxon>
        <taxon>Alveolata</taxon>
        <taxon>Dinophyceae</taxon>
        <taxon>Suessiales</taxon>
        <taxon>Symbiodiniaceae</taxon>
        <taxon>Symbiodinium</taxon>
    </lineage>
</organism>
<dbReference type="OrthoDB" id="446844at2759"/>